<dbReference type="PATRIC" id="fig|1280514.3.peg.1722"/>
<dbReference type="AlphaFoldDB" id="A0A0D8HIQ0"/>
<dbReference type="PROSITE" id="PS50893">
    <property type="entry name" value="ABC_TRANSPORTER_2"/>
    <property type="match status" value="1"/>
</dbReference>
<keyword evidence="2" id="KW-0547">Nucleotide-binding</keyword>
<comment type="caution">
    <text evidence="5">The sequence shown here is derived from an EMBL/GenBank/DDBJ whole genome shotgun (WGS) entry which is preliminary data.</text>
</comment>
<proteinExistence type="inferred from homology"/>
<dbReference type="EMBL" id="JXYS01000029">
    <property type="protein sequence ID" value="KJF17825.1"/>
    <property type="molecule type" value="Genomic_DNA"/>
</dbReference>
<evidence type="ECO:0000259" key="4">
    <source>
        <dbReference type="PROSITE" id="PS50893"/>
    </source>
</evidence>
<dbReference type="InterPro" id="IPR010230">
    <property type="entry name" value="FeS-cluster_ATPase_SufC"/>
</dbReference>
<keyword evidence="3" id="KW-0067">ATP-binding</keyword>
<dbReference type="NCBIfam" id="TIGR01978">
    <property type="entry name" value="sufC"/>
    <property type="match status" value="1"/>
</dbReference>
<keyword evidence="6" id="KW-1185">Reference proteome</keyword>
<evidence type="ECO:0000256" key="1">
    <source>
        <dbReference type="ARBA" id="ARBA00006216"/>
    </source>
</evidence>
<dbReference type="PANTHER" id="PTHR43204">
    <property type="entry name" value="ABC TRANSPORTER I FAMILY MEMBER 6, CHLOROPLASTIC"/>
    <property type="match status" value="1"/>
</dbReference>
<dbReference type="Gene3D" id="3.40.50.300">
    <property type="entry name" value="P-loop containing nucleotide triphosphate hydrolases"/>
    <property type="match status" value="1"/>
</dbReference>
<reference evidence="5 6" key="1">
    <citation type="submission" date="2015-01" db="EMBL/GenBank/DDBJ databases">
        <title>Draft genome of the acidophilic iron oxidizer Acidithrix ferrooxidans strain Py-F3.</title>
        <authorList>
            <person name="Poehlein A."/>
            <person name="Eisen S."/>
            <person name="Schloemann M."/>
            <person name="Johnson B.D."/>
            <person name="Daniel R."/>
            <person name="Muehling M."/>
        </authorList>
    </citation>
    <scope>NUCLEOTIDE SEQUENCE [LARGE SCALE GENOMIC DNA]</scope>
    <source>
        <strain evidence="5 6">Py-F3</strain>
    </source>
</reference>
<dbReference type="RefSeq" id="WP_235347673.1">
    <property type="nucleotide sequence ID" value="NZ_JXYS01000029.1"/>
</dbReference>
<evidence type="ECO:0000256" key="2">
    <source>
        <dbReference type="ARBA" id="ARBA00022741"/>
    </source>
</evidence>
<gene>
    <name evidence="5" type="primary">sufC2</name>
    <name evidence="5" type="ORF">AXFE_13220</name>
</gene>
<dbReference type="Proteomes" id="UP000032360">
    <property type="component" value="Unassembled WGS sequence"/>
</dbReference>
<dbReference type="GO" id="GO:0016887">
    <property type="term" value="F:ATP hydrolysis activity"/>
    <property type="evidence" value="ECO:0007669"/>
    <property type="project" value="InterPro"/>
</dbReference>
<dbReference type="InterPro" id="IPR027417">
    <property type="entry name" value="P-loop_NTPase"/>
</dbReference>
<dbReference type="Pfam" id="PF00005">
    <property type="entry name" value="ABC_tran"/>
    <property type="match status" value="1"/>
</dbReference>
<sequence length="253" mass="27560">MGDNQMTIAAKTSVDSVMRLVDLHIEIDHKEIVKGVDLTIKAGEVHAIMGPNGSGKTTLASTIMGKNPYVVTSGGIFLNDLELTNLPTYQRARAGLFMIAQYPPELVGVSFDDLARELNLDEARLAAKDLSKEAVAIGLSPELLSRSVNVGFSGGEKKRAETFQLATFGAKIAILDELDSGLDIDALRDVSRRIALMVKEEGLGVLVITHYSRLLRELEPDFVHVFEDGHINRSGGPELAFELERTGYGPKKR</sequence>
<dbReference type="CDD" id="cd03217">
    <property type="entry name" value="ABC_FeS_Assembly"/>
    <property type="match status" value="1"/>
</dbReference>
<name>A0A0D8HIQ0_9ACTN</name>
<organism evidence="5 6">
    <name type="scientific">Acidithrix ferrooxidans</name>
    <dbReference type="NCBI Taxonomy" id="1280514"/>
    <lineage>
        <taxon>Bacteria</taxon>
        <taxon>Bacillati</taxon>
        <taxon>Actinomycetota</taxon>
        <taxon>Acidimicrobiia</taxon>
        <taxon>Acidimicrobiales</taxon>
        <taxon>Acidimicrobiaceae</taxon>
        <taxon>Acidithrix</taxon>
    </lineage>
</organism>
<dbReference type="SUPFAM" id="SSF52540">
    <property type="entry name" value="P-loop containing nucleoside triphosphate hydrolases"/>
    <property type="match status" value="1"/>
</dbReference>
<comment type="similarity">
    <text evidence="1">Belongs to the ABC transporter superfamily. Ycf16 family.</text>
</comment>
<dbReference type="InterPro" id="IPR003593">
    <property type="entry name" value="AAA+_ATPase"/>
</dbReference>
<dbReference type="PANTHER" id="PTHR43204:SF1">
    <property type="entry name" value="ABC TRANSPORTER I FAMILY MEMBER 6, CHLOROPLASTIC"/>
    <property type="match status" value="1"/>
</dbReference>
<dbReference type="InterPro" id="IPR003439">
    <property type="entry name" value="ABC_transporter-like_ATP-bd"/>
</dbReference>
<dbReference type="STRING" id="1280514.AXFE_13220"/>
<protein>
    <submittedName>
        <fullName evidence="5">Vegetative protein 296</fullName>
    </submittedName>
</protein>
<evidence type="ECO:0000313" key="6">
    <source>
        <dbReference type="Proteomes" id="UP000032360"/>
    </source>
</evidence>
<dbReference type="GO" id="GO:0005524">
    <property type="term" value="F:ATP binding"/>
    <property type="evidence" value="ECO:0007669"/>
    <property type="project" value="UniProtKB-KW"/>
</dbReference>
<feature type="domain" description="ABC transporter" evidence="4">
    <location>
        <begin position="18"/>
        <end position="253"/>
    </location>
</feature>
<evidence type="ECO:0000256" key="3">
    <source>
        <dbReference type="ARBA" id="ARBA00022840"/>
    </source>
</evidence>
<dbReference type="SMART" id="SM00382">
    <property type="entry name" value="AAA"/>
    <property type="match status" value="1"/>
</dbReference>
<accession>A0A0D8HIQ0</accession>
<evidence type="ECO:0000313" key="5">
    <source>
        <dbReference type="EMBL" id="KJF17825.1"/>
    </source>
</evidence>